<evidence type="ECO:0000256" key="2">
    <source>
        <dbReference type="ARBA" id="ARBA00022833"/>
    </source>
</evidence>
<dbReference type="Gene3D" id="3.40.50.720">
    <property type="entry name" value="NAD(P)-binding Rossmann-like Domain"/>
    <property type="match status" value="1"/>
</dbReference>
<dbReference type="GO" id="GO:0008270">
    <property type="term" value="F:zinc ion binding"/>
    <property type="evidence" value="ECO:0007669"/>
    <property type="project" value="InterPro"/>
</dbReference>
<dbReference type="EMBL" id="CP048914">
    <property type="protein sequence ID" value="QMS85504.1"/>
    <property type="molecule type" value="Genomic_DNA"/>
</dbReference>
<dbReference type="Proteomes" id="UP000514720">
    <property type="component" value="Chromosome"/>
</dbReference>
<evidence type="ECO:0000256" key="1">
    <source>
        <dbReference type="ARBA" id="ARBA00022723"/>
    </source>
</evidence>
<keyword evidence="2 4" id="KW-0862">Zinc</keyword>
<dbReference type="InterPro" id="IPR013154">
    <property type="entry name" value="ADH-like_N"/>
</dbReference>
<evidence type="ECO:0000313" key="7">
    <source>
        <dbReference type="Proteomes" id="UP000514720"/>
    </source>
</evidence>
<evidence type="ECO:0000256" key="3">
    <source>
        <dbReference type="ARBA" id="ARBA00023002"/>
    </source>
</evidence>
<organism evidence="6 7">
    <name type="scientific">Candidatus Xianfuyuplasma coldseepsis</name>
    <dbReference type="NCBI Taxonomy" id="2782163"/>
    <lineage>
        <taxon>Bacteria</taxon>
        <taxon>Bacillati</taxon>
        <taxon>Mycoplasmatota</taxon>
        <taxon>Mollicutes</taxon>
        <taxon>Candidatus Izemoplasmatales</taxon>
        <taxon>Candidatus Izemoplasmataceae</taxon>
        <taxon>Candidatus Xianfuyuplasma</taxon>
    </lineage>
</organism>
<dbReference type="InterPro" id="IPR013149">
    <property type="entry name" value="ADH-like_C"/>
</dbReference>
<keyword evidence="3 6" id="KW-0560">Oxidoreductase</keyword>
<keyword evidence="7" id="KW-1185">Reference proteome</keyword>
<dbReference type="SUPFAM" id="SSF50129">
    <property type="entry name" value="GroES-like"/>
    <property type="match status" value="1"/>
</dbReference>
<dbReference type="GO" id="GO:0008743">
    <property type="term" value="F:L-threonine 3-dehydrogenase activity"/>
    <property type="evidence" value="ECO:0007669"/>
    <property type="project" value="UniProtKB-EC"/>
</dbReference>
<dbReference type="SUPFAM" id="SSF51735">
    <property type="entry name" value="NAD(P)-binding Rossmann-fold domains"/>
    <property type="match status" value="1"/>
</dbReference>
<comment type="cofactor">
    <cofactor evidence="4">
        <name>Zn(2+)</name>
        <dbReference type="ChEBI" id="CHEBI:29105"/>
    </cofactor>
</comment>
<comment type="similarity">
    <text evidence="4">Belongs to the zinc-containing alcohol dehydrogenase family.</text>
</comment>
<gene>
    <name evidence="6" type="primary">tdh</name>
    <name evidence="6" type="ORF">G4Z02_07035</name>
</gene>
<dbReference type="NCBIfam" id="NF003808">
    <property type="entry name" value="PRK05396.1"/>
    <property type="match status" value="1"/>
</dbReference>
<accession>A0A7L7KU18</accession>
<evidence type="ECO:0000256" key="4">
    <source>
        <dbReference type="RuleBase" id="RU361277"/>
    </source>
</evidence>
<proteinExistence type="inferred from homology"/>
<dbReference type="AlphaFoldDB" id="A0A7L7KU18"/>
<dbReference type="Pfam" id="PF08240">
    <property type="entry name" value="ADH_N"/>
    <property type="match status" value="1"/>
</dbReference>
<keyword evidence="1 4" id="KW-0479">Metal-binding</keyword>
<evidence type="ECO:0000313" key="6">
    <source>
        <dbReference type="EMBL" id="QMS85504.1"/>
    </source>
</evidence>
<dbReference type="InterPro" id="IPR036291">
    <property type="entry name" value="NAD(P)-bd_dom_sf"/>
</dbReference>
<dbReference type="SMART" id="SM00829">
    <property type="entry name" value="PKS_ER"/>
    <property type="match status" value="1"/>
</dbReference>
<dbReference type="Pfam" id="PF00107">
    <property type="entry name" value="ADH_zinc_N"/>
    <property type="match status" value="1"/>
</dbReference>
<sequence length="353" mass="38916">MTDELNGMMRVVVKDQPQQGLTLTTKPIPSELQPDEVLIRVTYTSICGTDHHIYEYDDWAKKRLKLPFTAGHEFCGEVVKIGTEVTRVKLGDIVSAETHIICGECQFCKSDNGHICENTKIIGVDTDGAFAEYVRIPAMNCFVNSPDKNPLHLSVQEPLGNAVHTMAHFPVEGKDVVIVGCGPIGLMGVNVAKAYKATKIIAVEVNEYRLGLAKKLGADVVINPLKEDVIQRVLEETEGRGVDVIGEFSGNKTAIEQSFKYLKRGGGLSMLGIPSKDIDVDVANDIVFKGIQIYGVVGRRIYETWHQVKELIDNDMLDLDTLITHTYPMSKIEEAMEIMGSGNCGKIIVDPRK</sequence>
<dbReference type="RefSeq" id="WP_258877303.1">
    <property type="nucleotide sequence ID" value="NZ_CP048914.1"/>
</dbReference>
<dbReference type="KEGG" id="xcl:G4Z02_07035"/>
<dbReference type="Gene3D" id="3.90.180.10">
    <property type="entry name" value="Medium-chain alcohol dehydrogenases, catalytic domain"/>
    <property type="match status" value="1"/>
</dbReference>
<evidence type="ECO:0000259" key="5">
    <source>
        <dbReference type="SMART" id="SM00829"/>
    </source>
</evidence>
<dbReference type="InterPro" id="IPR002328">
    <property type="entry name" value="ADH_Zn_CS"/>
</dbReference>
<reference evidence="6 7" key="1">
    <citation type="submission" date="2020-02" db="EMBL/GenBank/DDBJ databases">
        <authorList>
            <person name="Zheng R.K."/>
            <person name="Sun C.M."/>
        </authorList>
    </citation>
    <scope>NUCLEOTIDE SEQUENCE [LARGE SCALE GENOMIC DNA]</scope>
    <source>
        <strain evidence="7">zrk13</strain>
    </source>
</reference>
<protein>
    <submittedName>
        <fullName evidence="6">L-threonine 3-dehydrogenase</fullName>
        <ecNumber evidence="6">1.1.1.103</ecNumber>
    </submittedName>
</protein>
<dbReference type="EC" id="1.1.1.103" evidence="6"/>
<dbReference type="PROSITE" id="PS00059">
    <property type="entry name" value="ADH_ZINC"/>
    <property type="match status" value="1"/>
</dbReference>
<dbReference type="PANTHER" id="PTHR43401">
    <property type="entry name" value="L-THREONINE 3-DEHYDROGENASE"/>
    <property type="match status" value="1"/>
</dbReference>
<dbReference type="InterPro" id="IPR050129">
    <property type="entry name" value="Zn_alcohol_dh"/>
</dbReference>
<name>A0A7L7KU18_9MOLU</name>
<dbReference type="PANTHER" id="PTHR43401:SF2">
    <property type="entry name" value="L-THREONINE 3-DEHYDROGENASE"/>
    <property type="match status" value="1"/>
</dbReference>
<dbReference type="InterPro" id="IPR011032">
    <property type="entry name" value="GroES-like_sf"/>
</dbReference>
<feature type="domain" description="Enoyl reductase (ER)" evidence="5">
    <location>
        <begin position="20"/>
        <end position="349"/>
    </location>
</feature>
<dbReference type="InterPro" id="IPR020843">
    <property type="entry name" value="ER"/>
</dbReference>